<name>A0ACC1IDE4_9FUNG</name>
<evidence type="ECO:0000313" key="2">
    <source>
        <dbReference type="Proteomes" id="UP001150581"/>
    </source>
</evidence>
<proteinExistence type="predicted"/>
<evidence type="ECO:0000313" key="1">
    <source>
        <dbReference type="EMBL" id="KAJ1893291.1"/>
    </source>
</evidence>
<dbReference type="EMBL" id="JANBPG010000856">
    <property type="protein sequence ID" value="KAJ1893291.1"/>
    <property type="molecule type" value="Genomic_DNA"/>
</dbReference>
<keyword evidence="2" id="KW-1185">Reference proteome</keyword>
<protein>
    <submittedName>
        <fullName evidence="1">Uncharacterized protein</fullName>
    </submittedName>
</protein>
<comment type="caution">
    <text evidence="1">The sequence shown here is derived from an EMBL/GenBank/DDBJ whole genome shotgun (WGS) entry which is preliminary data.</text>
</comment>
<gene>
    <name evidence="1" type="ORF">LPJ66_005847</name>
</gene>
<dbReference type="Proteomes" id="UP001150581">
    <property type="component" value="Unassembled WGS sequence"/>
</dbReference>
<sequence length="470" mass="53125">MTDQETVQDKHEFRYSITNNISYMYQVYCSYMLVYKNSELCKDFLTPETLQSSLTALVRKHYQPISGWFNINSDEIDVVFRNDKFNDPPFETQVLPMNYEEIMERVHASDIELLVPKGPSSLISKDNQVIPMVLVKATYLESNEAVVIGITYHHSLMDGSTFWLFVYNWANLCKQMISGENRNIDEYTLPCPPSFGFPSISHLYEPDTTFNHNEYTLVDAAKCLREFIPGNDIIKENILHISIEQQREIRVLAKQHGVSFTSMLCAMFWRETSILRLAAKPSIGTLNSLFTCAVNPRASLGISNDVCASPVVNLAATKTIDELVTTLDLHSTAQLVHQTITKGSAAYISSSMDFLIKQRKTELEDERSGSMDGKKAMLSYVCPVEAKCTVSSSRNFPIYQTDFGFGSPVYVRPPYLPFEGCLRIWPTPQSPGDGLANKEAPLEIYLSQPDYINLSLSPILRPFIVDPSSK</sequence>
<reference evidence="1" key="1">
    <citation type="submission" date="2022-07" db="EMBL/GenBank/DDBJ databases">
        <title>Phylogenomic reconstructions and comparative analyses of Kickxellomycotina fungi.</title>
        <authorList>
            <person name="Reynolds N.K."/>
            <person name="Stajich J.E."/>
            <person name="Barry K."/>
            <person name="Grigoriev I.V."/>
            <person name="Crous P."/>
            <person name="Smith M.E."/>
        </authorList>
    </citation>
    <scope>NUCLEOTIDE SEQUENCE</scope>
    <source>
        <strain evidence="1">Benny 63K</strain>
    </source>
</reference>
<organism evidence="1 2">
    <name type="scientific">Kickxella alabastrina</name>
    <dbReference type="NCBI Taxonomy" id="61397"/>
    <lineage>
        <taxon>Eukaryota</taxon>
        <taxon>Fungi</taxon>
        <taxon>Fungi incertae sedis</taxon>
        <taxon>Zoopagomycota</taxon>
        <taxon>Kickxellomycotina</taxon>
        <taxon>Kickxellomycetes</taxon>
        <taxon>Kickxellales</taxon>
        <taxon>Kickxellaceae</taxon>
        <taxon>Kickxella</taxon>
    </lineage>
</organism>
<accession>A0ACC1IDE4</accession>